<dbReference type="STRING" id="99883.ENSTNIP00000021686"/>
<dbReference type="PROSITE" id="PS50118">
    <property type="entry name" value="HMG_BOX_2"/>
    <property type="match status" value="1"/>
</dbReference>
<keyword evidence="5" id="KW-1185">Reference proteome</keyword>
<dbReference type="InterPro" id="IPR009071">
    <property type="entry name" value="HMG_box_dom"/>
</dbReference>
<dbReference type="InterPro" id="IPR036910">
    <property type="entry name" value="HMG_box_dom_sf"/>
</dbReference>
<dbReference type="GO" id="GO:0005634">
    <property type="term" value="C:nucleus"/>
    <property type="evidence" value="ECO:0007669"/>
    <property type="project" value="UniProtKB-UniRule"/>
</dbReference>
<evidence type="ECO:0000256" key="2">
    <source>
        <dbReference type="SAM" id="MobiDB-lite"/>
    </source>
</evidence>
<accession>H3DMD8</accession>
<dbReference type="Proteomes" id="UP000007303">
    <property type="component" value="Unassembled WGS sequence"/>
</dbReference>
<keyword evidence="1" id="KW-0539">Nucleus</keyword>
<feature type="region of interest" description="Disordered" evidence="2">
    <location>
        <begin position="1"/>
        <end position="26"/>
    </location>
</feature>
<evidence type="ECO:0000259" key="3">
    <source>
        <dbReference type="PROSITE" id="PS50118"/>
    </source>
</evidence>
<dbReference type="Gene3D" id="1.10.30.10">
    <property type="entry name" value="High mobility group box domain"/>
    <property type="match status" value="1"/>
</dbReference>
<evidence type="ECO:0000313" key="5">
    <source>
        <dbReference type="Proteomes" id="UP000007303"/>
    </source>
</evidence>
<sequence>EKKKKKEEKDREKRDKEKDKPKKKNTSAYQVFCKEYRVNINAEQPGLVFGELSKKLAEVWKSMPEKDKRVRSQKAQYLQHKQNKAEATTIKHKSTTDNKPKAVFSITAAAGTSMVPLNKTSSTVSLSPARAPEVDPIDAAAHLQLLGESLSLIGHRLQETEGMVAVSGSLSVLLDSILCALGPLACLTAQIPQLNGCPRNVLSTTLDNIAYIMPGL</sequence>
<dbReference type="OMA" id="YLQHKQM"/>
<dbReference type="PRINTS" id="PR00886">
    <property type="entry name" value="HIGHMOBLTY12"/>
</dbReference>
<proteinExistence type="predicted"/>
<feature type="DNA-binding region" description="HMG box" evidence="1">
    <location>
        <begin position="22"/>
        <end position="90"/>
    </location>
</feature>
<evidence type="ECO:0000313" key="4">
    <source>
        <dbReference type="Ensembl" id="ENSTNIP00000021686.1"/>
    </source>
</evidence>
<keyword evidence="1" id="KW-0238">DNA-binding</keyword>
<feature type="compositionally biased region" description="Basic and acidic residues" evidence="2">
    <location>
        <begin position="7"/>
        <end position="20"/>
    </location>
</feature>
<dbReference type="GO" id="GO:0003677">
    <property type="term" value="F:DNA binding"/>
    <property type="evidence" value="ECO:0007669"/>
    <property type="project" value="UniProtKB-UniRule"/>
</dbReference>
<reference evidence="4" key="3">
    <citation type="submission" date="2025-09" db="UniProtKB">
        <authorList>
            <consortium name="Ensembl"/>
        </authorList>
    </citation>
    <scope>IDENTIFICATION</scope>
</reference>
<dbReference type="InterPro" id="IPR042477">
    <property type="entry name" value="HMGXB4"/>
</dbReference>
<dbReference type="PANTHER" id="PTHR46584">
    <property type="entry name" value="HMG DOMAIN-CONTAINING PROTEIN 4"/>
    <property type="match status" value="1"/>
</dbReference>
<reference evidence="4" key="2">
    <citation type="submission" date="2025-08" db="UniProtKB">
        <authorList>
            <consortium name="Ensembl"/>
        </authorList>
    </citation>
    <scope>IDENTIFICATION</scope>
</reference>
<name>H3DMD8_TETNG</name>
<dbReference type="InParanoid" id="H3DMD8"/>
<reference evidence="5" key="1">
    <citation type="journal article" date="2004" name="Nature">
        <title>Genome duplication in the teleost fish Tetraodon nigroviridis reveals the early vertebrate proto-karyotype.</title>
        <authorList>
            <person name="Jaillon O."/>
            <person name="Aury J.-M."/>
            <person name="Brunet F."/>
            <person name="Petit J.-L."/>
            <person name="Stange-Thomann N."/>
            <person name="Mauceli E."/>
            <person name="Bouneau L."/>
            <person name="Fischer C."/>
            <person name="Ozouf-Costaz C."/>
            <person name="Bernot A."/>
            <person name="Nicaud S."/>
            <person name="Jaffe D."/>
            <person name="Fisher S."/>
            <person name="Lutfalla G."/>
            <person name="Dossat C."/>
            <person name="Segurens B."/>
            <person name="Dasilva C."/>
            <person name="Salanoubat M."/>
            <person name="Levy M."/>
            <person name="Boudet N."/>
            <person name="Castellano S."/>
            <person name="Anthouard V."/>
            <person name="Jubin C."/>
            <person name="Castelli V."/>
            <person name="Katinka M."/>
            <person name="Vacherie B."/>
            <person name="Biemont C."/>
            <person name="Skalli Z."/>
            <person name="Cattolico L."/>
            <person name="Poulain J."/>
            <person name="De Berardinis V."/>
            <person name="Cruaud C."/>
            <person name="Duprat S."/>
            <person name="Brottier P."/>
            <person name="Coutanceau J.-P."/>
            <person name="Gouzy J."/>
            <person name="Parra G."/>
            <person name="Lardier G."/>
            <person name="Chapple C."/>
            <person name="McKernan K.J."/>
            <person name="McEwan P."/>
            <person name="Bosak S."/>
            <person name="Kellis M."/>
            <person name="Volff J.-N."/>
            <person name="Guigo R."/>
            <person name="Zody M.C."/>
            <person name="Mesirov J."/>
            <person name="Lindblad-Toh K."/>
            <person name="Birren B."/>
            <person name="Nusbaum C."/>
            <person name="Kahn D."/>
            <person name="Robinson-Rechavi M."/>
            <person name="Laudet V."/>
            <person name="Schachter V."/>
            <person name="Quetier F."/>
            <person name="Saurin W."/>
            <person name="Scarpelli C."/>
            <person name="Wincker P."/>
            <person name="Lander E.S."/>
            <person name="Weissenbach J."/>
            <person name="Roest Crollius H."/>
        </authorList>
    </citation>
    <scope>NUCLEOTIDE SEQUENCE [LARGE SCALE GENOMIC DNA]</scope>
</reference>
<dbReference type="SUPFAM" id="SSF47095">
    <property type="entry name" value="HMG-box"/>
    <property type="match status" value="1"/>
</dbReference>
<dbReference type="Pfam" id="PF00505">
    <property type="entry name" value="HMG_box"/>
    <property type="match status" value="1"/>
</dbReference>
<feature type="domain" description="HMG box" evidence="3">
    <location>
        <begin position="22"/>
        <end position="90"/>
    </location>
</feature>
<dbReference type="PANTHER" id="PTHR46584:SF1">
    <property type="entry name" value="HMG DOMAIN-CONTAINING PROTEIN 4"/>
    <property type="match status" value="1"/>
</dbReference>
<dbReference type="GeneTree" id="ENSGT00390000012436"/>
<organism evidence="4 5">
    <name type="scientific">Tetraodon nigroviridis</name>
    <name type="common">Spotted green pufferfish</name>
    <name type="synonym">Chelonodon nigroviridis</name>
    <dbReference type="NCBI Taxonomy" id="99883"/>
    <lineage>
        <taxon>Eukaryota</taxon>
        <taxon>Metazoa</taxon>
        <taxon>Chordata</taxon>
        <taxon>Craniata</taxon>
        <taxon>Vertebrata</taxon>
        <taxon>Euteleostomi</taxon>
        <taxon>Actinopterygii</taxon>
        <taxon>Neopterygii</taxon>
        <taxon>Teleostei</taxon>
        <taxon>Neoteleostei</taxon>
        <taxon>Acanthomorphata</taxon>
        <taxon>Eupercaria</taxon>
        <taxon>Tetraodontiformes</taxon>
        <taxon>Tetradontoidea</taxon>
        <taxon>Tetraodontidae</taxon>
        <taxon>Tetraodon</taxon>
    </lineage>
</organism>
<dbReference type="HOGENOM" id="CLU_1393293_0_0_1"/>
<dbReference type="Ensembl" id="ENSTNIT00000021921.1">
    <property type="protein sequence ID" value="ENSTNIP00000021686.1"/>
    <property type="gene ID" value="ENSTNIG00000018512.1"/>
</dbReference>
<dbReference type="AlphaFoldDB" id="H3DMD8"/>
<evidence type="ECO:0000256" key="1">
    <source>
        <dbReference type="PROSITE-ProRule" id="PRU00267"/>
    </source>
</evidence>
<dbReference type="SMART" id="SM00398">
    <property type="entry name" value="HMG"/>
    <property type="match status" value="1"/>
</dbReference>
<protein>
    <submittedName>
        <fullName evidence="4">HMG box domain containing 4a</fullName>
    </submittedName>
</protein>